<name>A0A2I2YL47_GORGO</name>
<protein>
    <submittedName>
        <fullName evidence="1">Uncharacterized protein</fullName>
    </submittedName>
</protein>
<dbReference type="Proteomes" id="UP000001519">
    <property type="component" value="Chromosome 19"/>
</dbReference>
<dbReference type="EMBL" id="CABD030113333">
    <property type="status" value="NOT_ANNOTATED_CDS"/>
    <property type="molecule type" value="Genomic_DNA"/>
</dbReference>
<dbReference type="GeneTree" id="ENSGT00910000147320"/>
<dbReference type="AlphaFoldDB" id="A0A2I2YL47"/>
<evidence type="ECO:0000313" key="1">
    <source>
        <dbReference type="Ensembl" id="ENSGGOP00000035610.1"/>
    </source>
</evidence>
<accession>A0A2I2YL47</accession>
<reference evidence="1" key="4">
    <citation type="submission" date="2025-09" db="UniProtKB">
        <authorList>
            <consortium name="Ensembl"/>
        </authorList>
    </citation>
    <scope>IDENTIFICATION</scope>
</reference>
<reference evidence="2" key="1">
    <citation type="submission" date="2011-05" db="EMBL/GenBank/DDBJ databases">
        <title>Insights into the evolution of the great apes provided by the gorilla genome.</title>
        <authorList>
            <person name="Scally A."/>
        </authorList>
    </citation>
    <scope>NUCLEOTIDE SEQUENCE [LARGE SCALE GENOMIC DNA]</scope>
</reference>
<evidence type="ECO:0000313" key="2">
    <source>
        <dbReference type="Proteomes" id="UP000001519"/>
    </source>
</evidence>
<dbReference type="Bgee" id="ENSGGOG00000027209">
    <property type="expression patterns" value="Expressed in testis and 5 other cell types or tissues"/>
</dbReference>
<dbReference type="OMA" id="YTVARTQ"/>
<reference evidence="1 2" key="2">
    <citation type="journal article" date="2012" name="Nature">
        <title>Insights into hominid evolution from the gorilla genome sequence.</title>
        <authorList>
            <person name="Scally A."/>
            <person name="Dutheil J.Y."/>
            <person name="Hillier L.W."/>
            <person name="Jordan G.E."/>
            <person name="Goodhead I."/>
            <person name="Herrero J."/>
            <person name="Hobolth A."/>
            <person name="Lappalainen T."/>
            <person name="Mailund T."/>
            <person name="Marques-Bonet T."/>
            <person name="McCarthy S."/>
            <person name="Montgomery S.H."/>
            <person name="Schwalie P.C."/>
            <person name="Tang Y.A."/>
            <person name="Ward M.C."/>
            <person name="Xue Y."/>
            <person name="Yngvadottir B."/>
            <person name="Alkan C."/>
            <person name="Andersen L.N."/>
            <person name="Ayub Q."/>
            <person name="Ball E.V."/>
            <person name="Beal K."/>
            <person name="Bradley B.J."/>
            <person name="Chen Y."/>
            <person name="Clee C.M."/>
            <person name="Fitzgerald S."/>
            <person name="Graves T.A."/>
            <person name="Gu Y."/>
            <person name="Heath P."/>
            <person name="Heger A."/>
            <person name="Karakoc E."/>
            <person name="Kolb-Kokocinski A."/>
            <person name="Laird G.K."/>
            <person name="Lunter G."/>
            <person name="Meader S."/>
            <person name="Mort M."/>
            <person name="Mullikin J.C."/>
            <person name="Munch K."/>
            <person name="O'Connor T.D."/>
            <person name="Phillips A.D."/>
            <person name="Prado-Martinez J."/>
            <person name="Rogers A.S."/>
            <person name="Sajjadian S."/>
            <person name="Schmidt D."/>
            <person name="Shaw K."/>
            <person name="Simpson J.T."/>
            <person name="Stenson P.D."/>
            <person name="Turner D.J."/>
            <person name="Vigilant L."/>
            <person name="Vilella A.J."/>
            <person name="Whitener W."/>
            <person name="Zhu B."/>
            <person name="Cooper D.N."/>
            <person name="de Jong P."/>
            <person name="Dermitzakis E.T."/>
            <person name="Eichler E.E."/>
            <person name="Flicek P."/>
            <person name="Goldman N."/>
            <person name="Mundy N.I."/>
            <person name="Ning Z."/>
            <person name="Odom D.T."/>
            <person name="Ponting C.P."/>
            <person name="Quail M.A."/>
            <person name="Ryder O.A."/>
            <person name="Searle S.M."/>
            <person name="Warren W.C."/>
            <person name="Wilson R.K."/>
            <person name="Schierup M.H."/>
            <person name="Rogers J."/>
            <person name="Tyler-Smith C."/>
            <person name="Durbin R."/>
        </authorList>
    </citation>
    <scope>NUCLEOTIDE SEQUENCE [LARGE SCALE GENOMIC DNA]</scope>
</reference>
<dbReference type="InParanoid" id="A0A2I2YL47"/>
<dbReference type="Ensembl" id="ENSGGOT00000024028.2">
    <property type="protein sequence ID" value="ENSGGOP00000035610.1"/>
    <property type="gene ID" value="ENSGGOG00000027209.2"/>
</dbReference>
<organism evidence="1 2">
    <name type="scientific">Gorilla gorilla gorilla</name>
    <name type="common">Western lowland gorilla</name>
    <dbReference type="NCBI Taxonomy" id="9595"/>
    <lineage>
        <taxon>Eukaryota</taxon>
        <taxon>Metazoa</taxon>
        <taxon>Chordata</taxon>
        <taxon>Craniata</taxon>
        <taxon>Vertebrata</taxon>
        <taxon>Euteleostomi</taxon>
        <taxon>Mammalia</taxon>
        <taxon>Eutheria</taxon>
        <taxon>Euarchontoglires</taxon>
        <taxon>Primates</taxon>
        <taxon>Haplorrhini</taxon>
        <taxon>Catarrhini</taxon>
        <taxon>Hominidae</taxon>
        <taxon>Gorilla</taxon>
    </lineage>
</organism>
<reference evidence="1" key="3">
    <citation type="submission" date="2025-08" db="UniProtKB">
        <authorList>
            <consortium name="Ensembl"/>
        </authorList>
    </citation>
    <scope>IDENTIFICATION</scope>
</reference>
<proteinExistence type="predicted"/>
<keyword evidence="2" id="KW-1185">Reference proteome</keyword>
<sequence>MCEQLGCIFTYYALGHHNPSYTVARAQPQTMLPCASDCNAFPRISKVPNRSGVAETALLLGVLPKPLKSQASLLSLPFIHMTEQLSKHICVVLFKLFHVSERNAEGGLQLE</sequence>